<evidence type="ECO:0000256" key="1">
    <source>
        <dbReference type="ARBA" id="ARBA00006987"/>
    </source>
</evidence>
<dbReference type="Gene3D" id="3.40.190.150">
    <property type="entry name" value="Bordetella uptake gene, domain 1"/>
    <property type="match status" value="1"/>
</dbReference>
<reference evidence="2 3" key="2">
    <citation type="submission" date="2020-01" db="EMBL/GenBank/DDBJ databases">
        <title>Microvirga sp. nov., an arsenate reduction bacterium isolated from Tibet hotspring sediments.</title>
        <authorList>
            <person name="Xian W.-D."/>
            <person name="Li W.-J."/>
        </authorList>
    </citation>
    <scope>NUCLEOTIDE SEQUENCE [LARGE SCALE GENOMIC DNA]</scope>
    <source>
        <strain evidence="2 3">KCTC 23863</strain>
    </source>
</reference>
<organism evidence="2 3">
    <name type="scientific">Microvirga makkahensis</name>
    <dbReference type="NCBI Taxonomy" id="1128670"/>
    <lineage>
        <taxon>Bacteria</taxon>
        <taxon>Pseudomonadati</taxon>
        <taxon>Pseudomonadota</taxon>
        <taxon>Alphaproteobacteria</taxon>
        <taxon>Hyphomicrobiales</taxon>
        <taxon>Methylobacteriaceae</taxon>
        <taxon>Microvirga</taxon>
    </lineage>
</organism>
<reference evidence="2 3" key="1">
    <citation type="submission" date="2019-12" db="EMBL/GenBank/DDBJ databases">
        <authorList>
            <person name="Yuan C.-G."/>
        </authorList>
    </citation>
    <scope>NUCLEOTIDE SEQUENCE [LARGE SCALE GENOMIC DNA]</scope>
    <source>
        <strain evidence="2 3">KCTC 23863</strain>
    </source>
</reference>
<dbReference type="PANTHER" id="PTHR42928">
    <property type="entry name" value="TRICARBOXYLATE-BINDING PROTEIN"/>
    <property type="match status" value="1"/>
</dbReference>
<dbReference type="EMBL" id="WURB01000031">
    <property type="protein sequence ID" value="MXQ14335.1"/>
    <property type="molecule type" value="Genomic_DNA"/>
</dbReference>
<proteinExistence type="inferred from homology"/>
<dbReference type="SUPFAM" id="SSF53850">
    <property type="entry name" value="Periplasmic binding protein-like II"/>
    <property type="match status" value="1"/>
</dbReference>
<comment type="similarity">
    <text evidence="1">Belongs to the UPF0065 (bug) family.</text>
</comment>
<dbReference type="AlphaFoldDB" id="A0A7X3MWP0"/>
<comment type="caution">
    <text evidence="2">The sequence shown here is derived from an EMBL/GenBank/DDBJ whole genome shotgun (WGS) entry which is preliminary data.</text>
</comment>
<dbReference type="Pfam" id="PF03401">
    <property type="entry name" value="TctC"/>
    <property type="match status" value="1"/>
</dbReference>
<gene>
    <name evidence="2" type="ORF">GR328_23360</name>
</gene>
<evidence type="ECO:0008006" key="4">
    <source>
        <dbReference type="Google" id="ProtNLM"/>
    </source>
</evidence>
<dbReference type="RefSeq" id="WP_160888071.1">
    <property type="nucleotide sequence ID" value="NZ_WURB01000031.1"/>
</dbReference>
<protein>
    <recommendedName>
        <fullName evidence="4">Tripartite tricarboxylate transporter family receptor</fullName>
    </recommendedName>
</protein>
<dbReference type="OrthoDB" id="7374807at2"/>
<accession>A0A7X3MWP0</accession>
<dbReference type="InterPro" id="IPR042100">
    <property type="entry name" value="Bug_dom1"/>
</dbReference>
<keyword evidence="3" id="KW-1185">Reference proteome</keyword>
<dbReference type="InterPro" id="IPR005064">
    <property type="entry name" value="BUG"/>
</dbReference>
<name>A0A7X3MWP0_9HYPH</name>
<sequence length="196" mass="20944">MREAETVTRAERDGYTLLLSSAGEVAVNPHLFKSIKYDPSRDLTPVSLVVKVPNVLVVNAASDIKSLDNLSNAGNNKDAKATFSSSGIGNPQHLAGELLNRMASTNLMHVPYRGAAQQVTDVLGNNVTATFASYLAVAPFVEADQVRALGVTASERVPSLPSVPAMAEHPQLKGYDVTSWFGLFGRPVHRPRSSTS</sequence>
<evidence type="ECO:0000313" key="3">
    <source>
        <dbReference type="Proteomes" id="UP000436483"/>
    </source>
</evidence>
<evidence type="ECO:0000313" key="2">
    <source>
        <dbReference type="EMBL" id="MXQ14335.1"/>
    </source>
</evidence>
<dbReference type="PANTHER" id="PTHR42928:SF5">
    <property type="entry name" value="BLR1237 PROTEIN"/>
    <property type="match status" value="1"/>
</dbReference>
<dbReference type="Proteomes" id="UP000436483">
    <property type="component" value="Unassembled WGS sequence"/>
</dbReference>
<dbReference type="Gene3D" id="3.40.190.10">
    <property type="entry name" value="Periplasmic binding protein-like II"/>
    <property type="match status" value="1"/>
</dbReference>